<evidence type="ECO:0000313" key="2">
    <source>
        <dbReference type="EMBL" id="MPM12658.1"/>
    </source>
</evidence>
<proteinExistence type="predicted"/>
<dbReference type="Pfam" id="PF10543">
    <property type="entry name" value="ORF6N"/>
    <property type="match status" value="1"/>
</dbReference>
<feature type="domain" description="KilA-N DNA-binding" evidence="1">
    <location>
        <begin position="11"/>
        <end position="95"/>
    </location>
</feature>
<dbReference type="AlphaFoldDB" id="A0A644X9Z8"/>
<reference evidence="2" key="1">
    <citation type="submission" date="2019-08" db="EMBL/GenBank/DDBJ databases">
        <authorList>
            <person name="Kucharzyk K."/>
            <person name="Murdoch R.W."/>
            <person name="Higgins S."/>
            <person name="Loffler F."/>
        </authorList>
    </citation>
    <scope>NUCLEOTIDE SEQUENCE</scope>
</reference>
<evidence type="ECO:0000259" key="1">
    <source>
        <dbReference type="Pfam" id="PF10543"/>
    </source>
</evidence>
<protein>
    <recommendedName>
        <fullName evidence="1">KilA-N DNA-binding domain-containing protein</fullName>
    </recommendedName>
</protein>
<comment type="caution">
    <text evidence="2">The sequence shown here is derived from an EMBL/GenBank/DDBJ whole genome shotgun (WGS) entry which is preliminary data.</text>
</comment>
<organism evidence="2">
    <name type="scientific">bioreactor metagenome</name>
    <dbReference type="NCBI Taxonomy" id="1076179"/>
    <lineage>
        <taxon>unclassified sequences</taxon>
        <taxon>metagenomes</taxon>
        <taxon>ecological metagenomes</taxon>
    </lineage>
</organism>
<dbReference type="EMBL" id="VSSQ01002005">
    <property type="protein sequence ID" value="MPM12658.1"/>
    <property type="molecule type" value="Genomic_DNA"/>
</dbReference>
<name>A0A644X9Z8_9ZZZZ</name>
<accession>A0A644X9Z8</accession>
<sequence>MEIVKQQHIESKIVMLRDVQVILDKDLASFYEVKPIRLREQVKRNPNRFPPDFVFQLTENEVDSLVSQNAIPSKQSLGGHLPYVFTEQGVAAVAGVLKSEKAAEVSITIARAFVAMRKFLFQNASVFQRLDRIELKQIQTDEKFERIFKALESGQATPDMGIFFDGQVFDAYTFAVNLIKSATQSIVLIDNYIDESVLTLLSKRNIGVSASIYTKEINKALQLDVKKHNAQYPSIEIKTFANSHDRFLIIDHKELYHIGASLKDLGKKWFAFSRMDSLVNELLKRIK</sequence>
<gene>
    <name evidence="2" type="ORF">SDC9_59012</name>
</gene>
<dbReference type="InterPro" id="IPR018873">
    <property type="entry name" value="KilA-N_DNA-bd_domain"/>
</dbReference>